<sequence>MECRLPELVVFLQDSNHQVFKDICMEGEECSVENCELNHHNICYMLKYEPDNCAELENRVSESKPEPYESIVKQFDDSKKLLMEAKAATEIADAISFSHGLPKQQSVDRELVDQKENQDQEMNPVSMASKFVSKEACCEPSSIAGSISREGSVPNLKTRNSTIEDGTPRSLASLFAIQNTEKLPDNEDSTLVVVSATKQCHDNISVRSSSTNSTKSFAFPVLTSEWVDSPAKMVEADKRYYKRRSCRWRMCFDFCRY</sequence>
<dbReference type="EMBL" id="JAVYJV010000016">
    <property type="protein sequence ID" value="KAK4350379.1"/>
    <property type="molecule type" value="Genomic_DNA"/>
</dbReference>
<evidence type="ECO:0000313" key="1">
    <source>
        <dbReference type="EMBL" id="KAK4350379.1"/>
    </source>
</evidence>
<proteinExistence type="predicted"/>
<dbReference type="AlphaFoldDB" id="A0AAE1V6J6"/>
<comment type="caution">
    <text evidence="1">The sequence shown here is derived from an EMBL/GenBank/DDBJ whole genome shotgun (WGS) entry which is preliminary data.</text>
</comment>
<reference evidence="1" key="1">
    <citation type="submission" date="2023-12" db="EMBL/GenBank/DDBJ databases">
        <title>Genome assembly of Anisodus tanguticus.</title>
        <authorList>
            <person name="Wang Y.-J."/>
        </authorList>
    </citation>
    <scope>NUCLEOTIDE SEQUENCE</scope>
    <source>
        <strain evidence="1">KB-2021</strain>
        <tissue evidence="1">Leaf</tissue>
    </source>
</reference>
<protein>
    <submittedName>
        <fullName evidence="1">Uncharacterized protein</fullName>
    </submittedName>
</protein>
<evidence type="ECO:0000313" key="2">
    <source>
        <dbReference type="Proteomes" id="UP001291623"/>
    </source>
</evidence>
<dbReference type="Proteomes" id="UP001291623">
    <property type="component" value="Unassembled WGS sequence"/>
</dbReference>
<gene>
    <name evidence="1" type="ORF">RND71_029692</name>
</gene>
<dbReference type="PANTHER" id="PTHR33914:SF20">
    <property type="match status" value="1"/>
</dbReference>
<dbReference type="InterPro" id="IPR040378">
    <property type="entry name" value="BASL"/>
</dbReference>
<dbReference type="GO" id="GO:0009786">
    <property type="term" value="P:regulation of asymmetric cell division"/>
    <property type="evidence" value="ECO:0007669"/>
    <property type="project" value="InterPro"/>
</dbReference>
<dbReference type="PANTHER" id="PTHR33914">
    <property type="entry name" value="18S PRE-RIBOSOMAL ASSEMBLY PROTEIN GAR2-LIKE PROTEIN"/>
    <property type="match status" value="1"/>
</dbReference>
<organism evidence="1 2">
    <name type="scientific">Anisodus tanguticus</name>
    <dbReference type="NCBI Taxonomy" id="243964"/>
    <lineage>
        <taxon>Eukaryota</taxon>
        <taxon>Viridiplantae</taxon>
        <taxon>Streptophyta</taxon>
        <taxon>Embryophyta</taxon>
        <taxon>Tracheophyta</taxon>
        <taxon>Spermatophyta</taxon>
        <taxon>Magnoliopsida</taxon>
        <taxon>eudicotyledons</taxon>
        <taxon>Gunneridae</taxon>
        <taxon>Pentapetalae</taxon>
        <taxon>asterids</taxon>
        <taxon>lamiids</taxon>
        <taxon>Solanales</taxon>
        <taxon>Solanaceae</taxon>
        <taxon>Solanoideae</taxon>
        <taxon>Hyoscyameae</taxon>
        <taxon>Anisodus</taxon>
    </lineage>
</organism>
<accession>A0AAE1V6J6</accession>
<keyword evidence="2" id="KW-1185">Reference proteome</keyword>
<name>A0AAE1V6J6_9SOLA</name>